<keyword evidence="3" id="KW-1185">Reference proteome</keyword>
<name>A0ABZ1XPB4_9ACTN</name>
<proteinExistence type="predicted"/>
<organism evidence="2 3">
    <name type="scientific">Streptomyces melanogenes</name>
    <dbReference type="NCBI Taxonomy" id="67326"/>
    <lineage>
        <taxon>Bacteria</taxon>
        <taxon>Bacillati</taxon>
        <taxon>Actinomycetota</taxon>
        <taxon>Actinomycetes</taxon>
        <taxon>Kitasatosporales</taxon>
        <taxon>Streptomycetaceae</taxon>
        <taxon>Streptomyces</taxon>
    </lineage>
</organism>
<reference evidence="2" key="1">
    <citation type="submission" date="2022-10" db="EMBL/GenBank/DDBJ databases">
        <title>The complete genomes of actinobacterial strains from the NBC collection.</title>
        <authorList>
            <person name="Joergensen T.S."/>
            <person name="Alvarez Arevalo M."/>
            <person name="Sterndorff E.B."/>
            <person name="Faurdal D."/>
            <person name="Vuksanovic O."/>
            <person name="Mourched A.-S."/>
            <person name="Charusanti P."/>
            <person name="Shaw S."/>
            <person name="Blin K."/>
            <person name="Weber T."/>
        </authorList>
    </citation>
    <scope>NUCLEOTIDE SEQUENCE</scope>
    <source>
        <strain evidence="2">NBC_00668</strain>
    </source>
</reference>
<dbReference type="Proteomes" id="UP001432060">
    <property type="component" value="Chromosome"/>
</dbReference>
<dbReference type="EMBL" id="CP109019">
    <property type="protein sequence ID" value="WUT85359.1"/>
    <property type="molecule type" value="Genomic_DNA"/>
</dbReference>
<gene>
    <name evidence="2" type="ORF">OG515_25775</name>
</gene>
<evidence type="ECO:0000313" key="2">
    <source>
        <dbReference type="EMBL" id="WUT85359.1"/>
    </source>
</evidence>
<dbReference type="RefSeq" id="WP_329401748.1">
    <property type="nucleotide sequence ID" value="NZ_CP109019.1"/>
</dbReference>
<protein>
    <submittedName>
        <fullName evidence="2">Uncharacterized protein</fullName>
    </submittedName>
</protein>
<sequence>MNAEEARHVEAVLRHMGLPGVVAPDDPENPAGPWRVYDQADPDTRQDTTADALVGLAQAFHVSRPLPPGQPKPGPTRGFVIPPKGD</sequence>
<evidence type="ECO:0000256" key="1">
    <source>
        <dbReference type="SAM" id="MobiDB-lite"/>
    </source>
</evidence>
<evidence type="ECO:0000313" key="3">
    <source>
        <dbReference type="Proteomes" id="UP001432060"/>
    </source>
</evidence>
<feature type="compositionally biased region" description="Pro residues" evidence="1">
    <location>
        <begin position="65"/>
        <end position="74"/>
    </location>
</feature>
<accession>A0ABZ1XPB4</accession>
<feature type="region of interest" description="Disordered" evidence="1">
    <location>
        <begin position="62"/>
        <end position="86"/>
    </location>
</feature>